<reference evidence="1" key="1">
    <citation type="submission" date="2019-05" db="EMBL/GenBank/DDBJ databases">
        <title>Annotation for the trematode Paragonimus heterotremus.</title>
        <authorList>
            <person name="Choi Y.-J."/>
        </authorList>
    </citation>
    <scope>NUCLEOTIDE SEQUENCE</scope>
    <source>
        <strain evidence="1">LC</strain>
    </source>
</reference>
<protein>
    <submittedName>
        <fullName evidence="1">Uncharacterized protein</fullName>
    </submittedName>
</protein>
<dbReference type="EMBL" id="LUCH01010671">
    <property type="protein sequence ID" value="KAF5395721.1"/>
    <property type="molecule type" value="Genomic_DNA"/>
</dbReference>
<name>A0A8J4WDF5_9TREM</name>
<dbReference type="AlphaFoldDB" id="A0A8J4WDF5"/>
<gene>
    <name evidence="1" type="ORF">PHET_11623</name>
</gene>
<evidence type="ECO:0000313" key="1">
    <source>
        <dbReference type="EMBL" id="KAF5395721.1"/>
    </source>
</evidence>
<dbReference type="Proteomes" id="UP000748531">
    <property type="component" value="Unassembled WGS sequence"/>
</dbReference>
<comment type="caution">
    <text evidence="1">The sequence shown here is derived from an EMBL/GenBank/DDBJ whole genome shotgun (WGS) entry which is preliminary data.</text>
</comment>
<dbReference type="OrthoDB" id="75419at2759"/>
<organism evidence="1 2">
    <name type="scientific">Paragonimus heterotremus</name>
    <dbReference type="NCBI Taxonomy" id="100268"/>
    <lineage>
        <taxon>Eukaryota</taxon>
        <taxon>Metazoa</taxon>
        <taxon>Spiralia</taxon>
        <taxon>Lophotrochozoa</taxon>
        <taxon>Platyhelminthes</taxon>
        <taxon>Trematoda</taxon>
        <taxon>Digenea</taxon>
        <taxon>Plagiorchiida</taxon>
        <taxon>Troglotremata</taxon>
        <taxon>Troglotrematidae</taxon>
        <taxon>Paragonimus</taxon>
    </lineage>
</organism>
<proteinExistence type="predicted"/>
<accession>A0A8J4WDF5</accession>
<evidence type="ECO:0000313" key="2">
    <source>
        <dbReference type="Proteomes" id="UP000748531"/>
    </source>
</evidence>
<keyword evidence="2" id="KW-1185">Reference proteome</keyword>
<sequence length="515" mass="57368">MVHLCRFEDHSFILMQLLRLPSKLLRVFLGLLNPPDPTIAWNRSTTVLEFVKQPEVELLLTLFSICLRPVREREKFVSVSRSLTQSNSARSSASTIAEPPWVFVDSAGESDLEDVNPVCYKPDVHTTESNEPPSLPEVASANEACLFVGPRDLDRILRQLNFERLIQLLAFDNSFNSQSKDSAREPGLMTVLAFADRIVDLIEACGDVYSNHVNTPSPQTHLGDWRYLAKRLACLISLLVTAVGSRVRKAWSNQASADYYAEFSHILAQYDAFCLRTAQCLLLGCGLPFTHQDAVRLVCWRHLSNLFPFGLAASQSKVRFLHLIITSILPDWNLLPSSVLTDFMPERVVGPLRRALLTIGLNNLGLEAIVTALGKLAAVECRPILAATDTTCNYRLPSMEADLVRVIVRLIFGITVFQQPSEDSASRSPLIASLQIVPECGRQQLVSIVCAHPHFSLPLLFDLILSAGEYLTANPAYVAPQRSMFLGPHQFDERLGTQEVSRMVCLVISVSLFIR</sequence>